<keyword evidence="2" id="KW-1185">Reference proteome</keyword>
<reference evidence="1 2" key="1">
    <citation type="submission" date="2020-04" db="EMBL/GenBank/DDBJ databases">
        <authorList>
            <person name="De Canck E."/>
        </authorList>
    </citation>
    <scope>NUCLEOTIDE SEQUENCE [LARGE SCALE GENOMIC DNA]</scope>
    <source>
        <strain evidence="1 2">LMG 28138</strain>
    </source>
</reference>
<sequence>MRAQRSPEANLAFIYKGACVRIETYPKEAGAYAWSFSIDGADFRGPEHVRAQSKQAVEAAARDTAKRQIDGRKSNFGVALTCATERPRYTEQAIMPTNAFRYTFEELVFALLREQGITTGRWALSLEFIPTAATMKPNESLAIPLPAIVFSVTGATLTRVDDPNTPGVDASRL</sequence>
<proteinExistence type="predicted"/>
<protein>
    <submittedName>
        <fullName evidence="1">Uncharacterized protein</fullName>
    </submittedName>
</protein>
<accession>A0A6S7BNA1</accession>
<evidence type="ECO:0000313" key="2">
    <source>
        <dbReference type="Proteomes" id="UP000494115"/>
    </source>
</evidence>
<gene>
    <name evidence="1" type="ORF">LMG28138_05877</name>
</gene>
<evidence type="ECO:0000313" key="1">
    <source>
        <dbReference type="EMBL" id="CAB3807016.1"/>
    </source>
</evidence>
<name>A0A6S7BNA1_9BURK</name>
<dbReference type="AlphaFoldDB" id="A0A6S7BNA1"/>
<dbReference type="Proteomes" id="UP000494115">
    <property type="component" value="Unassembled WGS sequence"/>
</dbReference>
<organism evidence="1 2">
    <name type="scientific">Pararobbsia alpina</name>
    <dbReference type="NCBI Taxonomy" id="621374"/>
    <lineage>
        <taxon>Bacteria</taxon>
        <taxon>Pseudomonadati</taxon>
        <taxon>Pseudomonadota</taxon>
        <taxon>Betaproteobacteria</taxon>
        <taxon>Burkholderiales</taxon>
        <taxon>Burkholderiaceae</taxon>
        <taxon>Pararobbsia</taxon>
    </lineage>
</organism>
<dbReference type="EMBL" id="CADIKM010000093">
    <property type="protein sequence ID" value="CAB3807016.1"/>
    <property type="molecule type" value="Genomic_DNA"/>
</dbReference>